<organism evidence="1 2">
    <name type="scientific">Symbiodinium microadriaticum</name>
    <name type="common">Dinoflagellate</name>
    <name type="synonym">Zooxanthella microadriatica</name>
    <dbReference type="NCBI Taxonomy" id="2951"/>
    <lineage>
        <taxon>Eukaryota</taxon>
        <taxon>Sar</taxon>
        <taxon>Alveolata</taxon>
        <taxon>Dinophyceae</taxon>
        <taxon>Suessiales</taxon>
        <taxon>Symbiodiniaceae</taxon>
        <taxon>Symbiodinium</taxon>
    </lineage>
</organism>
<gene>
    <name evidence="1" type="ORF">AK812_SmicGene30683</name>
</gene>
<proteinExistence type="predicted"/>
<evidence type="ECO:0000313" key="2">
    <source>
        <dbReference type="Proteomes" id="UP000186817"/>
    </source>
</evidence>
<dbReference type="EMBL" id="LSRX01000831">
    <property type="protein sequence ID" value="OLP88039.1"/>
    <property type="molecule type" value="Genomic_DNA"/>
</dbReference>
<evidence type="ECO:0000313" key="1">
    <source>
        <dbReference type="EMBL" id="OLP88039.1"/>
    </source>
</evidence>
<dbReference type="Proteomes" id="UP000186817">
    <property type="component" value="Unassembled WGS sequence"/>
</dbReference>
<name>A0A1Q9CYM8_SYMMI</name>
<accession>A0A1Q9CYM8</accession>
<keyword evidence="2" id="KW-1185">Reference proteome</keyword>
<dbReference type="AlphaFoldDB" id="A0A1Q9CYM8"/>
<protein>
    <submittedName>
        <fullName evidence="1">Uncharacterized protein</fullName>
    </submittedName>
</protein>
<sequence>MPGCPQVSRWRCEGSVQKVLTLKEYDRKMSRCEAVALQTSQSGSRRGHVHTHWQLLACIGRKDMDVDDPCTEILAAAPTVSSLWTVPVSKHSVAVSLTETLATAVLKLRSTSPGVRKSNRGGWHSNTSVLDAVSPSLARKLRLILLGAAGQYISQVTEAVSNIGSQRLTGVGGRS</sequence>
<comment type="caution">
    <text evidence="1">The sequence shown here is derived from an EMBL/GenBank/DDBJ whole genome shotgun (WGS) entry which is preliminary data.</text>
</comment>
<reference evidence="1 2" key="1">
    <citation type="submission" date="2016-02" db="EMBL/GenBank/DDBJ databases">
        <title>Genome analysis of coral dinoflagellate symbionts highlights evolutionary adaptations to a symbiotic lifestyle.</title>
        <authorList>
            <person name="Aranda M."/>
            <person name="Li Y."/>
            <person name="Liew Y.J."/>
            <person name="Baumgarten S."/>
            <person name="Simakov O."/>
            <person name="Wilson M."/>
            <person name="Piel J."/>
            <person name="Ashoor H."/>
            <person name="Bougouffa S."/>
            <person name="Bajic V.B."/>
            <person name="Ryu T."/>
            <person name="Ravasi T."/>
            <person name="Bayer T."/>
            <person name="Micklem G."/>
            <person name="Kim H."/>
            <person name="Bhak J."/>
            <person name="Lajeunesse T.C."/>
            <person name="Voolstra C.R."/>
        </authorList>
    </citation>
    <scope>NUCLEOTIDE SEQUENCE [LARGE SCALE GENOMIC DNA]</scope>
    <source>
        <strain evidence="1 2">CCMP2467</strain>
    </source>
</reference>